<dbReference type="AlphaFoldDB" id="A0A9P8HW40"/>
<proteinExistence type="predicted"/>
<dbReference type="OrthoDB" id="5426911at2759"/>
<sequence length="508" mass="57092">MHDPTPADAELRPGNLSCHQATTISTDLSPPWNVDPGWNAQISNLSPKTLKQLTAKGEEATASPSTQGGNFISSIRSNTPPVYLLVCNDSKPSPREISVPPIRETEPDQVKALWKRVIRHNNSAMSKPEPARAGKQQARNPITTTAAASSRLGDTNPKDDNFRDAVLQPHGIQFTQAIEDMQAGTPYAHFGSRPPTGPMLAHYRGLHPDSHVWIQLDDNSVRHIIDQYRLCREAGRSEPKLAWAHLLKNDSYVNVFESPVKEITYSTSHDRLPGEHEQPPIIKKTTDTRPFQFSIKPDITYRLSLRLFNPEHRNLVKFTTVAGPYDGVACYLTGEFSKHYNGSNIKAENKIAAASAFWLYARWQLRRNRLSGEKRNDISASDFTDIKHYGLIFHDPYYTIWLIKPKTHSDGQWNGASVAKLFEGDLLSMCGVRTFERWLNEIHHWGLGTWLKRFKDDVKGIVRRMEGGEGGVSTQDGREGMGEEYGGEQGEDGWQEKSEDGKGTKRDD</sequence>
<name>A0A9P8HW40_9PEZI</name>
<evidence type="ECO:0000313" key="3">
    <source>
        <dbReference type="Proteomes" id="UP000698800"/>
    </source>
</evidence>
<keyword evidence="3" id="KW-1185">Reference proteome</keyword>
<feature type="compositionally biased region" description="Basic and acidic residues" evidence="1">
    <location>
        <begin position="494"/>
        <end position="508"/>
    </location>
</feature>
<dbReference type="Proteomes" id="UP000698800">
    <property type="component" value="Unassembled WGS sequence"/>
</dbReference>
<feature type="region of interest" description="Disordered" evidence="1">
    <location>
        <begin position="123"/>
        <end position="157"/>
    </location>
</feature>
<comment type="caution">
    <text evidence="2">The sequence shown here is derived from an EMBL/GenBank/DDBJ whole genome shotgun (WGS) entry which is preliminary data.</text>
</comment>
<protein>
    <submittedName>
        <fullName evidence="2">Uncharacterized protein</fullName>
    </submittedName>
</protein>
<feature type="region of interest" description="Disordered" evidence="1">
    <location>
        <begin position="53"/>
        <end position="74"/>
    </location>
</feature>
<feature type="region of interest" description="Disordered" evidence="1">
    <location>
        <begin position="465"/>
        <end position="508"/>
    </location>
</feature>
<dbReference type="EMBL" id="JAGHQL010000095">
    <property type="protein sequence ID" value="KAH0538818.1"/>
    <property type="molecule type" value="Genomic_DNA"/>
</dbReference>
<feature type="compositionally biased region" description="Polar residues" evidence="1">
    <location>
        <begin position="137"/>
        <end position="148"/>
    </location>
</feature>
<accession>A0A9P8HW40</accession>
<evidence type="ECO:0000313" key="2">
    <source>
        <dbReference type="EMBL" id="KAH0538818.1"/>
    </source>
</evidence>
<evidence type="ECO:0000256" key="1">
    <source>
        <dbReference type="SAM" id="MobiDB-lite"/>
    </source>
</evidence>
<reference evidence="2" key="1">
    <citation type="submission" date="2021-03" db="EMBL/GenBank/DDBJ databases">
        <title>Comparative genomics and phylogenomic investigation of the class Geoglossomycetes provide insights into ecological specialization and systematics.</title>
        <authorList>
            <person name="Melie T."/>
            <person name="Pirro S."/>
            <person name="Miller A.N."/>
            <person name="Quandt A."/>
        </authorList>
    </citation>
    <scope>NUCLEOTIDE SEQUENCE</scope>
    <source>
        <strain evidence="2">GBOQ0MN5Z8</strain>
    </source>
</reference>
<feature type="compositionally biased region" description="Polar residues" evidence="1">
    <location>
        <begin position="62"/>
        <end position="74"/>
    </location>
</feature>
<gene>
    <name evidence="2" type="ORF">FGG08_004594</name>
</gene>
<organism evidence="2 3">
    <name type="scientific">Glutinoglossum americanum</name>
    <dbReference type="NCBI Taxonomy" id="1670608"/>
    <lineage>
        <taxon>Eukaryota</taxon>
        <taxon>Fungi</taxon>
        <taxon>Dikarya</taxon>
        <taxon>Ascomycota</taxon>
        <taxon>Pezizomycotina</taxon>
        <taxon>Geoglossomycetes</taxon>
        <taxon>Geoglossales</taxon>
        <taxon>Geoglossaceae</taxon>
        <taxon>Glutinoglossum</taxon>
    </lineage>
</organism>